<proteinExistence type="predicted"/>
<organism evidence="5 6">
    <name type="scientific">Candidatus Edwardsbacteria bacterium GWF2_54_11</name>
    <dbReference type="NCBI Taxonomy" id="1817851"/>
    <lineage>
        <taxon>Bacteria</taxon>
        <taxon>Candidatus Edwardsiibacteriota</taxon>
    </lineage>
</organism>
<gene>
    <name evidence="5" type="ORF">A2024_10210</name>
</gene>
<dbReference type="PROSITE" id="PS51379">
    <property type="entry name" value="4FE4S_FER_2"/>
    <property type="match status" value="1"/>
</dbReference>
<evidence type="ECO:0000259" key="4">
    <source>
        <dbReference type="PROSITE" id="PS51379"/>
    </source>
</evidence>
<accession>A0A1F5RIU0</accession>
<evidence type="ECO:0000256" key="1">
    <source>
        <dbReference type="ARBA" id="ARBA00022723"/>
    </source>
</evidence>
<dbReference type="InterPro" id="IPR017896">
    <property type="entry name" value="4Fe4S_Fe-S-bd"/>
</dbReference>
<dbReference type="PROSITE" id="PS00198">
    <property type="entry name" value="4FE4S_FER_1"/>
    <property type="match status" value="1"/>
</dbReference>
<keyword evidence="3" id="KW-0411">Iron-sulfur</keyword>
<evidence type="ECO:0000313" key="5">
    <source>
        <dbReference type="EMBL" id="OGF14366.1"/>
    </source>
</evidence>
<dbReference type="InterPro" id="IPR017900">
    <property type="entry name" value="4Fe4S_Fe_S_CS"/>
</dbReference>
<dbReference type="Proteomes" id="UP000177230">
    <property type="component" value="Unassembled WGS sequence"/>
</dbReference>
<keyword evidence="1" id="KW-0479">Metal-binding</keyword>
<sequence length="161" mass="17313">MKTTGLADASDIQTAWPSEERLKKGPVAVLECFQEIPCNPCETSCPRNAISVGDNINALPQADHNKCNGCTVCVSRCPGLAIFVIDAAYSDAESAVTMPYEFLPLPEKGDLVAALDRAGKECCQAKVIKVLNTKAQGKTPLVTLTIPKGKEKDVRFFKLLS</sequence>
<dbReference type="Gene3D" id="3.30.70.20">
    <property type="match status" value="1"/>
</dbReference>
<dbReference type="GO" id="GO:0051536">
    <property type="term" value="F:iron-sulfur cluster binding"/>
    <property type="evidence" value="ECO:0007669"/>
    <property type="project" value="UniProtKB-KW"/>
</dbReference>
<dbReference type="GO" id="GO:0046872">
    <property type="term" value="F:metal ion binding"/>
    <property type="evidence" value="ECO:0007669"/>
    <property type="project" value="UniProtKB-KW"/>
</dbReference>
<feature type="domain" description="4Fe-4S ferredoxin-type" evidence="4">
    <location>
        <begin position="58"/>
        <end position="87"/>
    </location>
</feature>
<protein>
    <submittedName>
        <fullName evidence="5">4Fe-4S ferredoxin</fullName>
    </submittedName>
</protein>
<keyword evidence="2" id="KW-0408">Iron</keyword>
<evidence type="ECO:0000256" key="3">
    <source>
        <dbReference type="ARBA" id="ARBA00023014"/>
    </source>
</evidence>
<evidence type="ECO:0000313" key="6">
    <source>
        <dbReference type="Proteomes" id="UP000177230"/>
    </source>
</evidence>
<comment type="caution">
    <text evidence="5">The sequence shown here is derived from an EMBL/GenBank/DDBJ whole genome shotgun (WGS) entry which is preliminary data.</text>
</comment>
<dbReference type="AlphaFoldDB" id="A0A1F5RIU0"/>
<name>A0A1F5RIU0_9BACT</name>
<evidence type="ECO:0000256" key="2">
    <source>
        <dbReference type="ARBA" id="ARBA00023004"/>
    </source>
</evidence>
<dbReference type="EMBL" id="MFFM01000003">
    <property type="protein sequence ID" value="OGF14366.1"/>
    <property type="molecule type" value="Genomic_DNA"/>
</dbReference>
<reference evidence="5 6" key="1">
    <citation type="journal article" date="2016" name="Nat. Commun.">
        <title>Thousands of microbial genomes shed light on interconnected biogeochemical processes in an aquifer system.</title>
        <authorList>
            <person name="Anantharaman K."/>
            <person name="Brown C.T."/>
            <person name="Hug L.A."/>
            <person name="Sharon I."/>
            <person name="Castelle C.J."/>
            <person name="Probst A.J."/>
            <person name="Thomas B.C."/>
            <person name="Singh A."/>
            <person name="Wilkins M.J."/>
            <person name="Karaoz U."/>
            <person name="Brodie E.L."/>
            <person name="Williams K.H."/>
            <person name="Hubbard S.S."/>
            <person name="Banfield J.F."/>
        </authorList>
    </citation>
    <scope>NUCLEOTIDE SEQUENCE [LARGE SCALE GENOMIC DNA]</scope>
</reference>
<dbReference type="SUPFAM" id="SSF54862">
    <property type="entry name" value="4Fe-4S ferredoxins"/>
    <property type="match status" value="1"/>
</dbReference>